<protein>
    <submittedName>
        <fullName evidence="2">Uncharacterized protein</fullName>
    </submittedName>
</protein>
<evidence type="ECO:0000313" key="3">
    <source>
        <dbReference type="Proteomes" id="UP000639772"/>
    </source>
</evidence>
<dbReference type="Proteomes" id="UP000639772">
    <property type="component" value="Chromosome 11"/>
</dbReference>
<dbReference type="AlphaFoldDB" id="A0A835Q4H2"/>
<accession>A0A835Q4H2</accession>
<organism evidence="2 3">
    <name type="scientific">Vanilla planifolia</name>
    <name type="common">Vanilla</name>
    <dbReference type="NCBI Taxonomy" id="51239"/>
    <lineage>
        <taxon>Eukaryota</taxon>
        <taxon>Viridiplantae</taxon>
        <taxon>Streptophyta</taxon>
        <taxon>Embryophyta</taxon>
        <taxon>Tracheophyta</taxon>
        <taxon>Spermatophyta</taxon>
        <taxon>Magnoliopsida</taxon>
        <taxon>Liliopsida</taxon>
        <taxon>Asparagales</taxon>
        <taxon>Orchidaceae</taxon>
        <taxon>Vanilloideae</taxon>
        <taxon>Vanilleae</taxon>
        <taxon>Vanilla</taxon>
    </lineage>
</organism>
<evidence type="ECO:0000313" key="2">
    <source>
        <dbReference type="EMBL" id="KAG0462899.1"/>
    </source>
</evidence>
<feature type="compositionally biased region" description="Polar residues" evidence="1">
    <location>
        <begin position="62"/>
        <end position="79"/>
    </location>
</feature>
<comment type="caution">
    <text evidence="2">The sequence shown here is derived from an EMBL/GenBank/DDBJ whole genome shotgun (WGS) entry which is preliminary data.</text>
</comment>
<dbReference type="EMBL" id="JADCNM010000011">
    <property type="protein sequence ID" value="KAG0462899.1"/>
    <property type="molecule type" value="Genomic_DNA"/>
</dbReference>
<proteinExistence type="predicted"/>
<sequence length="79" mass="8361">MAASISTATATNPYYLNCSRSLRCGQSLFNITYPFLLPESPPYCGVLATSSAATKLTPPSPSNSTTKITRSRPSIKTAS</sequence>
<reference evidence="2 3" key="1">
    <citation type="journal article" date="2020" name="Nat. Food">
        <title>A phased Vanilla planifolia genome enables genetic improvement of flavour and production.</title>
        <authorList>
            <person name="Hasing T."/>
            <person name="Tang H."/>
            <person name="Brym M."/>
            <person name="Khazi F."/>
            <person name="Huang T."/>
            <person name="Chambers A.H."/>
        </authorList>
    </citation>
    <scope>NUCLEOTIDE SEQUENCE [LARGE SCALE GENOMIC DNA]</scope>
    <source>
        <tissue evidence="2">Leaf</tissue>
    </source>
</reference>
<feature type="region of interest" description="Disordered" evidence="1">
    <location>
        <begin position="53"/>
        <end position="79"/>
    </location>
</feature>
<evidence type="ECO:0000256" key="1">
    <source>
        <dbReference type="SAM" id="MobiDB-lite"/>
    </source>
</evidence>
<gene>
    <name evidence="2" type="ORF">HPP92_021375</name>
</gene>
<name>A0A835Q4H2_VANPL</name>